<evidence type="ECO:0000313" key="3">
    <source>
        <dbReference type="Proteomes" id="UP000325606"/>
    </source>
</evidence>
<feature type="chain" id="PRO_5023813515" evidence="1">
    <location>
        <begin position="24"/>
        <end position="157"/>
    </location>
</feature>
<evidence type="ECO:0000313" key="2">
    <source>
        <dbReference type="EMBL" id="QEW06419.1"/>
    </source>
</evidence>
<dbReference type="AlphaFoldDB" id="A0A5J6LCT6"/>
<accession>A0A5J6LCT6</accession>
<dbReference type="Proteomes" id="UP000325606">
    <property type="component" value="Chromosome"/>
</dbReference>
<protein>
    <submittedName>
        <fullName evidence="2">Uncharacterized protein</fullName>
    </submittedName>
</protein>
<organism evidence="2 3">
    <name type="scientific">Nitrincola iocasae</name>
    <dbReference type="NCBI Taxonomy" id="2614693"/>
    <lineage>
        <taxon>Bacteria</taxon>
        <taxon>Pseudomonadati</taxon>
        <taxon>Pseudomonadota</taxon>
        <taxon>Gammaproteobacteria</taxon>
        <taxon>Oceanospirillales</taxon>
        <taxon>Oceanospirillaceae</taxon>
        <taxon>Nitrincola</taxon>
    </lineage>
</organism>
<evidence type="ECO:0000256" key="1">
    <source>
        <dbReference type="SAM" id="SignalP"/>
    </source>
</evidence>
<dbReference type="EMBL" id="CP044222">
    <property type="protein sequence ID" value="QEW06419.1"/>
    <property type="molecule type" value="Genomic_DNA"/>
</dbReference>
<dbReference type="RefSeq" id="WP_151054743.1">
    <property type="nucleotide sequence ID" value="NZ_CP044222.1"/>
</dbReference>
<sequence>MKKHSLFAILIVTAICFTPVIYAQTGANESNHEVTTQDIQTETRELIETLQQYSVEQRDEAVNATEQMLESLDQRIDVLQRRIDNNWDEMSDEARQTTRDNMRALREQRNKLSEWYGGLKNSTDSAWDQMKAGFSDAYSSMSNAWEKAKNEYEDNDK</sequence>
<dbReference type="Gene3D" id="1.20.5.1230">
    <property type="entry name" value="Apolipoprotein A-I"/>
    <property type="match status" value="1"/>
</dbReference>
<gene>
    <name evidence="2" type="ORF">F5I99_07810</name>
</gene>
<dbReference type="KEGG" id="nik:F5I99_07810"/>
<dbReference type="SUPFAM" id="SSF58113">
    <property type="entry name" value="Apolipoprotein A-I"/>
    <property type="match status" value="1"/>
</dbReference>
<proteinExistence type="predicted"/>
<keyword evidence="1" id="KW-0732">Signal</keyword>
<keyword evidence="3" id="KW-1185">Reference proteome</keyword>
<reference evidence="2 3" key="1">
    <citation type="submission" date="2019-09" db="EMBL/GenBank/DDBJ databases">
        <title>Nitrincola iocasae sp. nov., a bacterium isolated from the sediment collected at a cold seep field in South China Sea.</title>
        <authorList>
            <person name="Zhang H."/>
            <person name="Wang H."/>
            <person name="Li C."/>
        </authorList>
    </citation>
    <scope>NUCLEOTIDE SEQUENCE [LARGE SCALE GENOMIC DNA]</scope>
    <source>
        <strain evidence="2 3">KXZD1103</strain>
    </source>
</reference>
<feature type="signal peptide" evidence="1">
    <location>
        <begin position="1"/>
        <end position="23"/>
    </location>
</feature>
<name>A0A5J6LCT6_9GAMM</name>